<protein>
    <submittedName>
        <fullName evidence="10">Uncharacterized MFS-type transporter</fullName>
    </submittedName>
</protein>
<dbReference type="AlphaFoldDB" id="A0A6J4K5F1"/>
<keyword evidence="6 8" id="KW-0472">Membrane</keyword>
<feature type="region of interest" description="Disordered" evidence="7">
    <location>
        <begin position="1"/>
        <end position="47"/>
    </location>
</feature>
<dbReference type="PROSITE" id="PS50850">
    <property type="entry name" value="MFS"/>
    <property type="match status" value="1"/>
</dbReference>
<accession>A0A6J4K5F1</accession>
<dbReference type="InterPro" id="IPR010290">
    <property type="entry name" value="TM_effector"/>
</dbReference>
<feature type="transmembrane region" description="Helical" evidence="8">
    <location>
        <begin position="304"/>
        <end position="321"/>
    </location>
</feature>
<gene>
    <name evidence="10" type="ORF">AVDCRST_MAG48-1003</name>
</gene>
<evidence type="ECO:0000256" key="8">
    <source>
        <dbReference type="SAM" id="Phobius"/>
    </source>
</evidence>
<keyword evidence="2" id="KW-0813">Transport</keyword>
<dbReference type="GO" id="GO:0005886">
    <property type="term" value="C:plasma membrane"/>
    <property type="evidence" value="ECO:0007669"/>
    <property type="project" value="UniProtKB-SubCell"/>
</dbReference>
<evidence type="ECO:0000256" key="3">
    <source>
        <dbReference type="ARBA" id="ARBA00022475"/>
    </source>
</evidence>
<feature type="transmembrane region" description="Helical" evidence="8">
    <location>
        <begin position="201"/>
        <end position="221"/>
    </location>
</feature>
<name>A0A6J4K5F1_9ACTN</name>
<organism evidence="10">
    <name type="scientific">uncultured Friedmanniella sp</name>
    <dbReference type="NCBI Taxonomy" id="335381"/>
    <lineage>
        <taxon>Bacteria</taxon>
        <taxon>Bacillati</taxon>
        <taxon>Actinomycetota</taxon>
        <taxon>Actinomycetes</taxon>
        <taxon>Propionibacteriales</taxon>
        <taxon>Nocardioidaceae</taxon>
        <taxon>Friedmanniella</taxon>
        <taxon>environmental samples</taxon>
    </lineage>
</organism>
<dbReference type="PANTHER" id="PTHR23513:SF11">
    <property type="entry name" value="STAPHYLOFERRIN A TRANSPORTER"/>
    <property type="match status" value="1"/>
</dbReference>
<keyword evidence="5 8" id="KW-1133">Transmembrane helix</keyword>
<reference evidence="10" key="1">
    <citation type="submission" date="2020-02" db="EMBL/GenBank/DDBJ databases">
        <authorList>
            <person name="Meier V. D."/>
        </authorList>
    </citation>
    <scope>NUCLEOTIDE SEQUENCE</scope>
    <source>
        <strain evidence="10">AVDCRST_MAG48</strain>
    </source>
</reference>
<sequence>MSVDTNRPADVDGPARAESPDPTTTEHTAADPAESDGRSAPEPPPARGGMFAALANRNYRIYVSGSFVSNIGTWMQRVAQDWLVLELSGGSGLAVGITTGLQFLPMLLLSPWGGLIADRFDKRLVLKITQAWLALCAAVLGVLAITGVAATWHVYLIAFAFGLGTAFDNPARQAFVSEVAGQEHLPNAIGLNSAAFNAARIVGPAVAGLVIASFGSGWAILSNAVTYTAFIVALVLIDARTLTLSAPAVRGKRQIREGLAYVRRRPDLLLVMGTVFFVGTFGLNFQMTSALMAQQEFHKGAQEYGILGTIMAVGSLAGALLAARRRSTPRGRFVVGMALAFGVIEVVAGLMPSYLTYAAILPLLGLAALLTLTAANASVQMTVDPRLRGRVMALYMMVLMGGSPIGAPILGWVGEVFGARWTLIGGGALSTLGVLLCVALLARRQRLHLVPHLHAPHLSVERRAA</sequence>
<feature type="transmembrane region" description="Helical" evidence="8">
    <location>
        <begin position="268"/>
        <end position="292"/>
    </location>
</feature>
<feature type="domain" description="Major facilitator superfamily (MFS) profile" evidence="9">
    <location>
        <begin position="58"/>
        <end position="445"/>
    </location>
</feature>
<feature type="transmembrane region" description="Helical" evidence="8">
    <location>
        <begin position="124"/>
        <end position="144"/>
    </location>
</feature>
<evidence type="ECO:0000313" key="10">
    <source>
        <dbReference type="EMBL" id="CAA9296675.1"/>
    </source>
</evidence>
<feature type="compositionally biased region" description="Basic and acidic residues" evidence="7">
    <location>
        <begin position="7"/>
        <end position="19"/>
    </location>
</feature>
<feature type="transmembrane region" description="Helical" evidence="8">
    <location>
        <begin position="391"/>
        <end position="413"/>
    </location>
</feature>
<keyword evidence="3" id="KW-1003">Cell membrane</keyword>
<dbReference type="GO" id="GO:0022857">
    <property type="term" value="F:transmembrane transporter activity"/>
    <property type="evidence" value="ECO:0007669"/>
    <property type="project" value="InterPro"/>
</dbReference>
<evidence type="ECO:0000259" key="9">
    <source>
        <dbReference type="PROSITE" id="PS50850"/>
    </source>
</evidence>
<dbReference type="SUPFAM" id="SSF103473">
    <property type="entry name" value="MFS general substrate transporter"/>
    <property type="match status" value="1"/>
</dbReference>
<dbReference type="Gene3D" id="1.20.1250.20">
    <property type="entry name" value="MFS general substrate transporter like domains"/>
    <property type="match status" value="1"/>
</dbReference>
<dbReference type="Pfam" id="PF05977">
    <property type="entry name" value="MFS_3"/>
    <property type="match status" value="1"/>
</dbReference>
<feature type="transmembrane region" description="Helical" evidence="8">
    <location>
        <begin position="357"/>
        <end position="379"/>
    </location>
</feature>
<dbReference type="CDD" id="cd06173">
    <property type="entry name" value="MFS_MefA_like"/>
    <property type="match status" value="1"/>
</dbReference>
<dbReference type="InterPro" id="IPR036259">
    <property type="entry name" value="MFS_trans_sf"/>
</dbReference>
<feature type="transmembrane region" description="Helical" evidence="8">
    <location>
        <begin position="333"/>
        <end position="351"/>
    </location>
</feature>
<proteinExistence type="predicted"/>
<dbReference type="EMBL" id="CADCTS010000145">
    <property type="protein sequence ID" value="CAA9296675.1"/>
    <property type="molecule type" value="Genomic_DNA"/>
</dbReference>
<keyword evidence="4 8" id="KW-0812">Transmembrane</keyword>
<evidence type="ECO:0000256" key="4">
    <source>
        <dbReference type="ARBA" id="ARBA00022692"/>
    </source>
</evidence>
<evidence type="ECO:0000256" key="1">
    <source>
        <dbReference type="ARBA" id="ARBA00004651"/>
    </source>
</evidence>
<feature type="transmembrane region" description="Helical" evidence="8">
    <location>
        <begin position="227"/>
        <end position="247"/>
    </location>
</feature>
<evidence type="ECO:0000256" key="5">
    <source>
        <dbReference type="ARBA" id="ARBA00022989"/>
    </source>
</evidence>
<dbReference type="PANTHER" id="PTHR23513">
    <property type="entry name" value="INTEGRAL MEMBRANE EFFLUX PROTEIN-RELATED"/>
    <property type="match status" value="1"/>
</dbReference>
<comment type="subcellular location">
    <subcellularLocation>
        <location evidence="1">Cell membrane</location>
        <topology evidence="1">Multi-pass membrane protein</topology>
    </subcellularLocation>
</comment>
<feature type="transmembrane region" description="Helical" evidence="8">
    <location>
        <begin position="92"/>
        <end position="112"/>
    </location>
</feature>
<feature type="transmembrane region" description="Helical" evidence="8">
    <location>
        <begin position="419"/>
        <end position="442"/>
    </location>
</feature>
<dbReference type="InterPro" id="IPR020846">
    <property type="entry name" value="MFS_dom"/>
</dbReference>
<evidence type="ECO:0000256" key="2">
    <source>
        <dbReference type="ARBA" id="ARBA00022448"/>
    </source>
</evidence>
<evidence type="ECO:0000256" key="6">
    <source>
        <dbReference type="ARBA" id="ARBA00023136"/>
    </source>
</evidence>
<evidence type="ECO:0000256" key="7">
    <source>
        <dbReference type="SAM" id="MobiDB-lite"/>
    </source>
</evidence>